<protein>
    <submittedName>
        <fullName evidence="1">Uncharacterized protein</fullName>
    </submittedName>
</protein>
<name>A0A6A6IH64_9PLEO</name>
<dbReference type="Proteomes" id="UP000800094">
    <property type="component" value="Unassembled WGS sequence"/>
</dbReference>
<dbReference type="OrthoDB" id="10653085at2759"/>
<dbReference type="RefSeq" id="XP_033684382.1">
    <property type="nucleotide sequence ID" value="XM_033833344.1"/>
</dbReference>
<proteinExistence type="predicted"/>
<keyword evidence="2" id="KW-1185">Reference proteome</keyword>
<dbReference type="AlphaFoldDB" id="A0A6A6IH64"/>
<sequence length="345" mass="38801">MNSMSTLPNELLREIAKSLLEFTVTRNCNETEGYQPILDDVSSFGIESDSIFRNVRKHLDSIDSDYHCTLAYWRNGWAGSWVNQAAFGGLLLSLVPNLCRLGVTVLRNAAGDIAVDAFEPLYGIEELQDQPVDWTPFIPARNQLEEFCCRIWAGKGTLEHPVLVSFSVRGLKSSLQHWRLYASNWIPHPTEGSPNFWIRDSYTPSILSSASTTFRASAKLEVLQQVLIHRRYGKKASVKPNIAQALPPHIEHITILGPDPKLLGWLDELETAVSQGYYPQLRRVELECHWKSGYTASWFRAMAHKVIAKLCARGLHVAAIDGETRPDYSVRASVWVEEGMGHNAV</sequence>
<gene>
    <name evidence="1" type="ORF">BU26DRAFT_565030</name>
</gene>
<accession>A0A6A6IH64</accession>
<evidence type="ECO:0000313" key="2">
    <source>
        <dbReference type="Proteomes" id="UP000800094"/>
    </source>
</evidence>
<dbReference type="GeneID" id="54586674"/>
<dbReference type="EMBL" id="ML987195">
    <property type="protein sequence ID" value="KAF2249378.1"/>
    <property type="molecule type" value="Genomic_DNA"/>
</dbReference>
<organism evidence="1 2">
    <name type="scientific">Trematosphaeria pertusa</name>
    <dbReference type="NCBI Taxonomy" id="390896"/>
    <lineage>
        <taxon>Eukaryota</taxon>
        <taxon>Fungi</taxon>
        <taxon>Dikarya</taxon>
        <taxon>Ascomycota</taxon>
        <taxon>Pezizomycotina</taxon>
        <taxon>Dothideomycetes</taxon>
        <taxon>Pleosporomycetidae</taxon>
        <taxon>Pleosporales</taxon>
        <taxon>Massarineae</taxon>
        <taxon>Trematosphaeriaceae</taxon>
        <taxon>Trematosphaeria</taxon>
    </lineage>
</organism>
<evidence type="ECO:0000313" key="1">
    <source>
        <dbReference type="EMBL" id="KAF2249378.1"/>
    </source>
</evidence>
<reference evidence="1" key="1">
    <citation type="journal article" date="2020" name="Stud. Mycol.">
        <title>101 Dothideomycetes genomes: a test case for predicting lifestyles and emergence of pathogens.</title>
        <authorList>
            <person name="Haridas S."/>
            <person name="Albert R."/>
            <person name="Binder M."/>
            <person name="Bloem J."/>
            <person name="Labutti K."/>
            <person name="Salamov A."/>
            <person name="Andreopoulos B."/>
            <person name="Baker S."/>
            <person name="Barry K."/>
            <person name="Bills G."/>
            <person name="Bluhm B."/>
            <person name="Cannon C."/>
            <person name="Castanera R."/>
            <person name="Culley D."/>
            <person name="Daum C."/>
            <person name="Ezra D."/>
            <person name="Gonzalez J."/>
            <person name="Henrissat B."/>
            <person name="Kuo A."/>
            <person name="Liang C."/>
            <person name="Lipzen A."/>
            <person name="Lutzoni F."/>
            <person name="Magnuson J."/>
            <person name="Mondo S."/>
            <person name="Nolan M."/>
            <person name="Ohm R."/>
            <person name="Pangilinan J."/>
            <person name="Park H.-J."/>
            <person name="Ramirez L."/>
            <person name="Alfaro M."/>
            <person name="Sun H."/>
            <person name="Tritt A."/>
            <person name="Yoshinaga Y."/>
            <person name="Zwiers L.-H."/>
            <person name="Turgeon B."/>
            <person name="Goodwin S."/>
            <person name="Spatafora J."/>
            <person name="Crous P."/>
            <person name="Grigoriev I."/>
        </authorList>
    </citation>
    <scope>NUCLEOTIDE SEQUENCE</scope>
    <source>
        <strain evidence="1">CBS 122368</strain>
    </source>
</reference>